<dbReference type="EMBL" id="GEDG01035846">
    <property type="protein sequence ID" value="JAP09009.1"/>
    <property type="molecule type" value="Transcribed_RNA"/>
</dbReference>
<feature type="non-terminal residue" evidence="2">
    <location>
        <position position="73"/>
    </location>
</feature>
<evidence type="ECO:0000256" key="1">
    <source>
        <dbReference type="SAM" id="Phobius"/>
    </source>
</evidence>
<keyword evidence="1" id="KW-1133">Transmembrane helix</keyword>
<accession>A0A0V0GLC3</accession>
<sequence length="73" mass="8366">MSKYSGNQGKDFHPLSLHAQLMLQLHRKYRECSGSIQLNCFCFFTLHALLVLQLHILCRECIGSLYCSDIGFS</sequence>
<keyword evidence="1" id="KW-0812">Transmembrane</keyword>
<evidence type="ECO:0000313" key="2">
    <source>
        <dbReference type="EMBL" id="JAP09009.1"/>
    </source>
</evidence>
<protein>
    <submittedName>
        <fullName evidence="2">Putative ovule protein</fullName>
    </submittedName>
</protein>
<name>A0A0V0GLC3_SOLCH</name>
<feature type="transmembrane region" description="Helical" evidence="1">
    <location>
        <begin position="36"/>
        <end position="57"/>
    </location>
</feature>
<dbReference type="AlphaFoldDB" id="A0A0V0GLC3"/>
<keyword evidence="1" id="KW-0472">Membrane</keyword>
<organism evidence="2">
    <name type="scientific">Solanum chacoense</name>
    <name type="common">Chaco potato</name>
    <dbReference type="NCBI Taxonomy" id="4108"/>
    <lineage>
        <taxon>Eukaryota</taxon>
        <taxon>Viridiplantae</taxon>
        <taxon>Streptophyta</taxon>
        <taxon>Embryophyta</taxon>
        <taxon>Tracheophyta</taxon>
        <taxon>Spermatophyta</taxon>
        <taxon>Magnoliopsida</taxon>
        <taxon>eudicotyledons</taxon>
        <taxon>Gunneridae</taxon>
        <taxon>Pentapetalae</taxon>
        <taxon>asterids</taxon>
        <taxon>lamiids</taxon>
        <taxon>Solanales</taxon>
        <taxon>Solanaceae</taxon>
        <taxon>Solanoideae</taxon>
        <taxon>Solaneae</taxon>
        <taxon>Solanum</taxon>
    </lineage>
</organism>
<reference evidence="2" key="1">
    <citation type="submission" date="2015-12" db="EMBL/GenBank/DDBJ databases">
        <title>Gene expression during late stages of embryo sac development: a critical building block for successful pollen-pistil interactions.</title>
        <authorList>
            <person name="Liu Y."/>
            <person name="Joly V."/>
            <person name="Sabar M."/>
            <person name="Matton D.P."/>
        </authorList>
    </citation>
    <scope>NUCLEOTIDE SEQUENCE</scope>
</reference>
<proteinExistence type="predicted"/>